<reference evidence="6 7" key="1">
    <citation type="submission" date="2019-10" db="EMBL/GenBank/DDBJ databases">
        <title>Assembly and Annotation for the nematode Trichostrongylus colubriformis.</title>
        <authorList>
            <person name="Martin J."/>
        </authorList>
    </citation>
    <scope>NUCLEOTIDE SEQUENCE [LARGE SCALE GENOMIC DNA]</scope>
    <source>
        <strain evidence="6">G859</strain>
        <tissue evidence="6">Whole worm</tissue>
    </source>
</reference>
<evidence type="ECO:0000256" key="4">
    <source>
        <dbReference type="ARBA" id="ARBA00023140"/>
    </source>
</evidence>
<keyword evidence="3" id="KW-0436">Ligase</keyword>
<dbReference type="PANTHER" id="PTHR24096">
    <property type="entry name" value="LONG-CHAIN-FATTY-ACID--COA LIGASE"/>
    <property type="match status" value="1"/>
</dbReference>
<dbReference type="InterPro" id="IPR042099">
    <property type="entry name" value="ANL_N_sf"/>
</dbReference>
<comment type="similarity">
    <text evidence="2">Belongs to the ATP-dependent AMP-binding enzyme family.</text>
</comment>
<dbReference type="Gene3D" id="3.40.50.12780">
    <property type="entry name" value="N-terminal domain of ligase-like"/>
    <property type="match status" value="1"/>
</dbReference>
<dbReference type="Proteomes" id="UP001331761">
    <property type="component" value="Unassembled WGS sequence"/>
</dbReference>
<proteinExistence type="inferred from homology"/>
<comment type="subcellular location">
    <subcellularLocation>
        <location evidence="1">Peroxisome</location>
    </subcellularLocation>
</comment>
<evidence type="ECO:0000313" key="7">
    <source>
        <dbReference type="Proteomes" id="UP001331761"/>
    </source>
</evidence>
<feature type="domain" description="AMP-dependent synthetase/ligase" evidence="5">
    <location>
        <begin position="18"/>
        <end position="198"/>
    </location>
</feature>
<dbReference type="AlphaFoldDB" id="A0AAN8IQ49"/>
<dbReference type="SUPFAM" id="SSF56801">
    <property type="entry name" value="Acetyl-CoA synthetase-like"/>
    <property type="match status" value="1"/>
</dbReference>
<protein>
    <submittedName>
        <fullName evidence="6">AMP-binding domain-containing protein</fullName>
    </submittedName>
</protein>
<gene>
    <name evidence="6" type="ORF">GCK32_008952</name>
</gene>
<organism evidence="6 7">
    <name type="scientific">Trichostrongylus colubriformis</name>
    <name type="common">Black scour worm</name>
    <dbReference type="NCBI Taxonomy" id="6319"/>
    <lineage>
        <taxon>Eukaryota</taxon>
        <taxon>Metazoa</taxon>
        <taxon>Ecdysozoa</taxon>
        <taxon>Nematoda</taxon>
        <taxon>Chromadorea</taxon>
        <taxon>Rhabditida</taxon>
        <taxon>Rhabditina</taxon>
        <taxon>Rhabditomorpha</taxon>
        <taxon>Strongyloidea</taxon>
        <taxon>Trichostrongylidae</taxon>
        <taxon>Trichostrongylus</taxon>
    </lineage>
</organism>
<evidence type="ECO:0000259" key="5">
    <source>
        <dbReference type="Pfam" id="PF00501"/>
    </source>
</evidence>
<keyword evidence="4" id="KW-0576">Peroxisome</keyword>
<dbReference type="Pfam" id="PF00501">
    <property type="entry name" value="AMP-binding"/>
    <property type="match status" value="1"/>
</dbReference>
<dbReference type="GO" id="GO:0016405">
    <property type="term" value="F:CoA-ligase activity"/>
    <property type="evidence" value="ECO:0007669"/>
    <property type="project" value="TreeGrafter"/>
</dbReference>
<dbReference type="PANTHER" id="PTHR24096:SF149">
    <property type="entry name" value="AMP-BINDING DOMAIN-CONTAINING PROTEIN-RELATED"/>
    <property type="match status" value="1"/>
</dbReference>
<dbReference type="InterPro" id="IPR000873">
    <property type="entry name" value="AMP-dep_synth/lig_dom"/>
</dbReference>
<evidence type="ECO:0000313" key="6">
    <source>
        <dbReference type="EMBL" id="KAK5981706.1"/>
    </source>
</evidence>
<dbReference type="GO" id="GO:0005777">
    <property type="term" value="C:peroxisome"/>
    <property type="evidence" value="ECO:0007669"/>
    <property type="project" value="UniProtKB-SubCell"/>
</dbReference>
<sequence length="203" mass="22585">MVDYPLTPFHLQILQNSELYGDDIALTDDDGDVSFREVYQQSFQFAALQHSVGLRKGDPILIAVLNSSWYPVLFLGAAVIGCPLSGISHDSTSEEILYYFEQSRAKAVICTAENFAKLEGLLPLQKILVLCSTEERPEFPLGAVVLPHDLPQWNYHLPSLFRDIHHEPDDTLLLPFSSGTGGKPRCVNLTHRNYSAATAILKT</sequence>
<evidence type="ECO:0000256" key="3">
    <source>
        <dbReference type="ARBA" id="ARBA00022598"/>
    </source>
</evidence>
<name>A0AAN8IQ49_TRICO</name>
<dbReference type="EMBL" id="WIXE01005981">
    <property type="protein sequence ID" value="KAK5981706.1"/>
    <property type="molecule type" value="Genomic_DNA"/>
</dbReference>
<evidence type="ECO:0000256" key="1">
    <source>
        <dbReference type="ARBA" id="ARBA00004275"/>
    </source>
</evidence>
<keyword evidence="7" id="KW-1185">Reference proteome</keyword>
<comment type="caution">
    <text evidence="6">The sequence shown here is derived from an EMBL/GenBank/DDBJ whole genome shotgun (WGS) entry which is preliminary data.</text>
</comment>
<evidence type="ECO:0000256" key="2">
    <source>
        <dbReference type="ARBA" id="ARBA00006432"/>
    </source>
</evidence>
<accession>A0AAN8IQ49</accession>